<reference evidence="1" key="1">
    <citation type="journal article" date="2019" name="bioRxiv">
        <title>The Genome of the Zebra Mussel, Dreissena polymorpha: A Resource for Invasive Species Research.</title>
        <authorList>
            <person name="McCartney M.A."/>
            <person name="Auch B."/>
            <person name="Kono T."/>
            <person name="Mallez S."/>
            <person name="Zhang Y."/>
            <person name="Obille A."/>
            <person name="Becker A."/>
            <person name="Abrahante J.E."/>
            <person name="Garbe J."/>
            <person name="Badalamenti J.P."/>
            <person name="Herman A."/>
            <person name="Mangelson H."/>
            <person name="Liachko I."/>
            <person name="Sullivan S."/>
            <person name="Sone E.D."/>
            <person name="Koren S."/>
            <person name="Silverstein K.A.T."/>
            <person name="Beckman K.B."/>
            <person name="Gohl D.M."/>
        </authorList>
    </citation>
    <scope>NUCLEOTIDE SEQUENCE</scope>
    <source>
        <strain evidence="1">Duluth1</strain>
        <tissue evidence="1">Whole animal</tissue>
    </source>
</reference>
<accession>A0A9D4M3D3</accession>
<evidence type="ECO:0000313" key="1">
    <source>
        <dbReference type="EMBL" id="KAH3868969.1"/>
    </source>
</evidence>
<dbReference type="AlphaFoldDB" id="A0A9D4M3D3"/>
<comment type="caution">
    <text evidence="1">The sequence shown here is derived from an EMBL/GenBank/DDBJ whole genome shotgun (WGS) entry which is preliminary data.</text>
</comment>
<gene>
    <name evidence="1" type="ORF">DPMN_032124</name>
</gene>
<organism evidence="1 2">
    <name type="scientific">Dreissena polymorpha</name>
    <name type="common">Zebra mussel</name>
    <name type="synonym">Mytilus polymorpha</name>
    <dbReference type="NCBI Taxonomy" id="45954"/>
    <lineage>
        <taxon>Eukaryota</taxon>
        <taxon>Metazoa</taxon>
        <taxon>Spiralia</taxon>
        <taxon>Lophotrochozoa</taxon>
        <taxon>Mollusca</taxon>
        <taxon>Bivalvia</taxon>
        <taxon>Autobranchia</taxon>
        <taxon>Heteroconchia</taxon>
        <taxon>Euheterodonta</taxon>
        <taxon>Imparidentia</taxon>
        <taxon>Neoheterodontei</taxon>
        <taxon>Myida</taxon>
        <taxon>Dreissenoidea</taxon>
        <taxon>Dreissenidae</taxon>
        <taxon>Dreissena</taxon>
    </lineage>
</organism>
<keyword evidence="2" id="KW-1185">Reference proteome</keyword>
<dbReference type="Proteomes" id="UP000828390">
    <property type="component" value="Unassembled WGS sequence"/>
</dbReference>
<proteinExistence type="predicted"/>
<reference evidence="1" key="2">
    <citation type="submission" date="2020-11" db="EMBL/GenBank/DDBJ databases">
        <authorList>
            <person name="McCartney M.A."/>
            <person name="Auch B."/>
            <person name="Kono T."/>
            <person name="Mallez S."/>
            <person name="Becker A."/>
            <person name="Gohl D.M."/>
            <person name="Silverstein K.A.T."/>
            <person name="Koren S."/>
            <person name="Bechman K.B."/>
            <person name="Herman A."/>
            <person name="Abrahante J.E."/>
            <person name="Garbe J."/>
        </authorList>
    </citation>
    <scope>NUCLEOTIDE SEQUENCE</scope>
    <source>
        <strain evidence="1">Duluth1</strain>
        <tissue evidence="1">Whole animal</tissue>
    </source>
</reference>
<sequence length="83" mass="9251">MRISAKSYEEELKIEIKMLMPHIQFTIAASSGNPNSDDRSRSVVQENNGILSHLVVSIREELPEPNLVAPMLGGMEYDSGYES</sequence>
<name>A0A9D4M3D3_DREPO</name>
<protein>
    <submittedName>
        <fullName evidence="1">Uncharacterized protein</fullName>
    </submittedName>
</protein>
<dbReference type="EMBL" id="JAIWYP010000002">
    <property type="protein sequence ID" value="KAH3868969.1"/>
    <property type="molecule type" value="Genomic_DNA"/>
</dbReference>
<evidence type="ECO:0000313" key="2">
    <source>
        <dbReference type="Proteomes" id="UP000828390"/>
    </source>
</evidence>